<sequence>MMNTRQKMLELQAIIKEAQTQLDSVRRACTHENGEYLYEGNTGNWCPDDDCYWRTNQCHDCGKRWTEDSEDCDGVRNPKYTKDPGPNWKELKR</sequence>
<evidence type="ECO:0000256" key="2">
    <source>
        <dbReference type="SAM" id="MobiDB-lite"/>
    </source>
</evidence>
<protein>
    <submittedName>
        <fullName evidence="3">Uncharacterized protein</fullName>
    </submittedName>
</protein>
<evidence type="ECO:0000313" key="3">
    <source>
        <dbReference type="EMBL" id="QPB10424.1"/>
    </source>
</evidence>
<feature type="region of interest" description="Disordered" evidence="2">
    <location>
        <begin position="66"/>
        <end position="93"/>
    </location>
</feature>
<feature type="coiled-coil region" evidence="1">
    <location>
        <begin position="1"/>
        <end position="28"/>
    </location>
</feature>
<name>A0A7S8BD51_9CAUD</name>
<keyword evidence="1" id="KW-0175">Coiled coil</keyword>
<evidence type="ECO:0000313" key="4">
    <source>
        <dbReference type="Proteomes" id="UP000605974"/>
    </source>
</evidence>
<accession>A0A7S8BD51</accession>
<organism evidence="3 4">
    <name type="scientific">Pseudomonas phage PN09</name>
    <dbReference type="NCBI Taxonomy" id="2782564"/>
    <lineage>
        <taxon>Viruses</taxon>
        <taxon>Duplodnaviria</taxon>
        <taxon>Heunggongvirae</taxon>
        <taxon>Uroviricota</taxon>
        <taxon>Caudoviricetes</taxon>
        <taxon>Vandenendeviridae</taxon>
        <taxon>Gorskivirinae</taxon>
        <taxon>Otagovirus</taxon>
        <taxon>Otagovirus PN09</taxon>
    </lineage>
</organism>
<proteinExistence type="predicted"/>
<dbReference type="Proteomes" id="UP000605974">
    <property type="component" value="Segment"/>
</dbReference>
<feature type="compositionally biased region" description="Basic and acidic residues" evidence="2">
    <location>
        <begin position="66"/>
        <end position="82"/>
    </location>
</feature>
<gene>
    <name evidence="3" type="ORF">PN09_003</name>
</gene>
<evidence type="ECO:0000256" key="1">
    <source>
        <dbReference type="SAM" id="Coils"/>
    </source>
</evidence>
<reference evidence="3" key="1">
    <citation type="submission" date="2020-10" db="EMBL/GenBank/DDBJ databases">
        <authorList>
            <person name="Ni P."/>
        </authorList>
    </citation>
    <scope>NUCLEOTIDE SEQUENCE</scope>
</reference>
<dbReference type="EMBL" id="MW175491">
    <property type="protein sequence ID" value="QPB10424.1"/>
    <property type="molecule type" value="Genomic_DNA"/>
</dbReference>
<keyword evidence="4" id="KW-1185">Reference proteome</keyword>